<evidence type="ECO:0000313" key="2">
    <source>
        <dbReference type="EMBL" id="KGH06939.1"/>
    </source>
</evidence>
<dbReference type="AlphaFoldDB" id="A0A0E3BVS5"/>
<protein>
    <submittedName>
        <fullName evidence="2">Uncharacterized protein</fullName>
    </submittedName>
</protein>
<gene>
    <name evidence="2" type="ORF">P608_21665</name>
</gene>
<keyword evidence="3" id="KW-1185">Reference proteome</keyword>
<sequence>MEKVVVLFTKPFGAYAKGDRAGFDADAAQHLKDLGVAKSDAEPGADQVEQELDAVLPAQVGAAAEEKLQELAPEQPPAEDAQQVPQASESQSKPAGKAPKSAKA</sequence>
<feature type="region of interest" description="Disordered" evidence="1">
    <location>
        <begin position="66"/>
        <end position="104"/>
    </location>
</feature>
<evidence type="ECO:0000313" key="3">
    <source>
        <dbReference type="Proteomes" id="UP000029549"/>
    </source>
</evidence>
<organism evidence="2 3">
    <name type="scientific">Comamonas thiooxydans</name>
    <dbReference type="NCBI Taxonomy" id="363952"/>
    <lineage>
        <taxon>Bacteria</taxon>
        <taxon>Pseudomonadati</taxon>
        <taxon>Pseudomonadota</taxon>
        <taxon>Betaproteobacteria</taxon>
        <taxon>Burkholderiales</taxon>
        <taxon>Comamonadaceae</taxon>
        <taxon>Comamonas</taxon>
    </lineage>
</organism>
<proteinExistence type="predicted"/>
<comment type="caution">
    <text evidence="2">The sequence shown here is derived from an EMBL/GenBank/DDBJ whole genome shotgun (WGS) entry which is preliminary data.</text>
</comment>
<reference evidence="2 3" key="1">
    <citation type="submission" date="2013-09" db="EMBL/GenBank/DDBJ databases">
        <title>High correlation between genotypes and phenotypes of environmental bacteria Comamonas testosteroni strains.</title>
        <authorList>
            <person name="Liu L."/>
            <person name="Zhu W."/>
            <person name="Xia X."/>
            <person name="Xu B."/>
            <person name="Luo M."/>
            <person name="Wang G."/>
        </authorList>
    </citation>
    <scope>NUCLEOTIDE SEQUENCE [LARGE SCALE GENOMIC DNA]</scope>
    <source>
        <strain evidence="2 3">DF2</strain>
    </source>
</reference>
<dbReference type="EMBL" id="AWTP01000139">
    <property type="protein sequence ID" value="KGH06939.1"/>
    <property type="molecule type" value="Genomic_DNA"/>
</dbReference>
<dbReference type="RefSeq" id="WP_034396328.1">
    <property type="nucleotide sequence ID" value="NZ_AWTM01000135.1"/>
</dbReference>
<evidence type="ECO:0000256" key="1">
    <source>
        <dbReference type="SAM" id="MobiDB-lite"/>
    </source>
</evidence>
<dbReference type="Proteomes" id="UP000029549">
    <property type="component" value="Unassembled WGS sequence"/>
</dbReference>
<feature type="compositionally biased region" description="Low complexity" evidence="1">
    <location>
        <begin position="92"/>
        <end position="104"/>
    </location>
</feature>
<name>A0A0E3BVS5_9BURK</name>
<accession>A0A0E3BVS5</accession>